<dbReference type="Pfam" id="PF13639">
    <property type="entry name" value="zf-RING_2"/>
    <property type="match status" value="1"/>
</dbReference>
<evidence type="ECO:0000256" key="1">
    <source>
        <dbReference type="PROSITE-ProRule" id="PRU00175"/>
    </source>
</evidence>
<evidence type="ECO:0000259" key="2">
    <source>
        <dbReference type="PROSITE" id="PS50089"/>
    </source>
</evidence>
<dbReference type="PROSITE" id="PS50089">
    <property type="entry name" value="ZF_RING_2"/>
    <property type="match status" value="1"/>
</dbReference>
<dbReference type="InterPro" id="IPR013083">
    <property type="entry name" value="Znf_RING/FYVE/PHD"/>
</dbReference>
<comment type="caution">
    <text evidence="3">The sequence shown here is derived from an EMBL/GenBank/DDBJ whole genome shotgun (WGS) entry which is preliminary data.</text>
</comment>
<evidence type="ECO:0000313" key="4">
    <source>
        <dbReference type="Proteomes" id="UP000815325"/>
    </source>
</evidence>
<dbReference type="Gene3D" id="3.30.40.10">
    <property type="entry name" value="Zinc/RING finger domain, C3HC4 (zinc finger)"/>
    <property type="match status" value="1"/>
</dbReference>
<keyword evidence="1" id="KW-0479">Metal-binding</keyword>
<dbReference type="SUPFAM" id="SSF57850">
    <property type="entry name" value="RING/U-box"/>
    <property type="match status" value="1"/>
</dbReference>
<name>A0ABQ7H8V5_DUNSA</name>
<gene>
    <name evidence="3" type="ORF">DUNSADRAFT_89</name>
</gene>
<reference evidence="3" key="2">
    <citation type="submission" date="2020-06" db="EMBL/GenBank/DDBJ databases">
        <authorList>
            <consortium name="DOE Joint Genome Institute"/>
            <person name="Calhoun S."/>
            <person name="Polle J.E."/>
            <person name="Mckie-Krisberg Z."/>
            <person name="Prochnik S."/>
            <person name="Neofotis P."/>
            <person name="Yim W.C."/>
            <person name="Hathwaik L.T."/>
            <person name="Jenkins J."/>
            <person name="Molina H."/>
            <person name="Bunkenborg J."/>
            <person name="Grigoriev I.V."/>
            <person name="Barry K."/>
            <person name="Schmutz J."/>
            <person name="Jin E."/>
            <person name="Cushman J.C."/>
            <person name="Magnuson J.K."/>
        </authorList>
    </citation>
    <scope>NUCLEOTIDE SEQUENCE</scope>
    <source>
        <strain evidence="3">CCAP 19/18</strain>
    </source>
</reference>
<accession>A0ABQ7H8V5</accession>
<dbReference type="EMBL" id="MU069445">
    <property type="protein sequence ID" value="KAF5843287.1"/>
    <property type="molecule type" value="Genomic_DNA"/>
</dbReference>
<reference evidence="3" key="1">
    <citation type="submission" date="2017-08" db="EMBL/GenBank/DDBJ databases">
        <authorList>
            <person name="Polle J.E."/>
            <person name="Barry K."/>
            <person name="Cushman J."/>
            <person name="Schmutz J."/>
            <person name="Tran D."/>
            <person name="Hathwaick L.T."/>
            <person name="Yim W.C."/>
            <person name="Jenkins J."/>
            <person name="Mckie-Krisberg Z.M."/>
            <person name="Prochnik S."/>
            <person name="Lindquist E."/>
            <person name="Dockter R.B."/>
            <person name="Adam C."/>
            <person name="Molina H."/>
            <person name="Bunkerborg J."/>
            <person name="Jin E."/>
            <person name="Buchheim M."/>
            <person name="Magnuson J."/>
        </authorList>
    </citation>
    <scope>NUCLEOTIDE SEQUENCE</scope>
    <source>
        <strain evidence="3">CCAP 19/18</strain>
    </source>
</reference>
<sequence>MFADVSNTSTLEAMYFSDSAPVWRVADIGLCVEGLCKNARCQAFNEMVISNQGFRHFDLMLDKASQTTQCPCCEDPFIPATCAFNNCQWMFSGIKLENGRPVQVRGTWIEAGNKYERFNDASSNQVKWVRLLLVARPQVKVEPNECSICFEDIDSDGVHTPSPPCPKPHHFHKECISEWLSVSTACPLCRCTAGAASNCKPAAAAQTCK</sequence>
<dbReference type="EMBL" id="MU069445">
    <property type="protein sequence ID" value="KAF5843288.1"/>
    <property type="molecule type" value="Genomic_DNA"/>
</dbReference>
<dbReference type="Proteomes" id="UP000815325">
    <property type="component" value="Unassembled WGS sequence"/>
</dbReference>
<feature type="domain" description="RING-type" evidence="2">
    <location>
        <begin position="146"/>
        <end position="190"/>
    </location>
</feature>
<protein>
    <recommendedName>
        <fullName evidence="2">RING-type domain-containing protein</fullName>
    </recommendedName>
</protein>
<keyword evidence="1" id="KW-0863">Zinc-finger</keyword>
<keyword evidence="4" id="KW-1185">Reference proteome</keyword>
<organism evidence="3 4">
    <name type="scientific">Dunaliella salina</name>
    <name type="common">Green alga</name>
    <name type="synonym">Protococcus salinus</name>
    <dbReference type="NCBI Taxonomy" id="3046"/>
    <lineage>
        <taxon>Eukaryota</taxon>
        <taxon>Viridiplantae</taxon>
        <taxon>Chlorophyta</taxon>
        <taxon>core chlorophytes</taxon>
        <taxon>Chlorophyceae</taxon>
        <taxon>CS clade</taxon>
        <taxon>Chlamydomonadales</taxon>
        <taxon>Dunaliellaceae</taxon>
        <taxon>Dunaliella</taxon>
    </lineage>
</organism>
<keyword evidence="1" id="KW-0862">Zinc</keyword>
<proteinExistence type="predicted"/>
<dbReference type="EMBL" id="MU069445">
    <property type="protein sequence ID" value="KAF5843289.1"/>
    <property type="molecule type" value="Genomic_DNA"/>
</dbReference>
<evidence type="ECO:0000313" key="3">
    <source>
        <dbReference type="EMBL" id="KAF5843288.1"/>
    </source>
</evidence>
<dbReference type="InterPro" id="IPR001841">
    <property type="entry name" value="Znf_RING"/>
</dbReference>